<reference evidence="13 14" key="1">
    <citation type="submission" date="2025-04" db="UniProtKB">
        <authorList>
            <consortium name="RefSeq"/>
        </authorList>
    </citation>
    <scope>IDENTIFICATION</scope>
    <source>
        <tissue evidence="13 14">Whole sample</tissue>
    </source>
</reference>
<evidence type="ECO:0000256" key="10">
    <source>
        <dbReference type="ARBA" id="ARBA00023303"/>
    </source>
</evidence>
<proteinExistence type="inferred from homology"/>
<dbReference type="Pfam" id="PF03189">
    <property type="entry name" value="Otopetrin"/>
    <property type="match status" value="1"/>
</dbReference>
<dbReference type="PANTHER" id="PTHR21522:SF32">
    <property type="entry name" value="OTOPETRIN-2"/>
    <property type="match status" value="1"/>
</dbReference>
<dbReference type="PANTHER" id="PTHR21522">
    <property type="entry name" value="PROTON CHANNEL OTOP"/>
    <property type="match status" value="1"/>
</dbReference>
<organism evidence="12 14">
    <name type="scientific">Crassostrea virginica</name>
    <name type="common">Eastern oyster</name>
    <dbReference type="NCBI Taxonomy" id="6565"/>
    <lineage>
        <taxon>Eukaryota</taxon>
        <taxon>Metazoa</taxon>
        <taxon>Spiralia</taxon>
        <taxon>Lophotrochozoa</taxon>
        <taxon>Mollusca</taxon>
        <taxon>Bivalvia</taxon>
        <taxon>Autobranchia</taxon>
        <taxon>Pteriomorphia</taxon>
        <taxon>Ostreida</taxon>
        <taxon>Ostreoidea</taxon>
        <taxon>Ostreidae</taxon>
        <taxon>Crassostrea</taxon>
    </lineage>
</organism>
<feature type="transmembrane region" description="Helical" evidence="11">
    <location>
        <begin position="385"/>
        <end position="406"/>
    </location>
</feature>
<dbReference type="GO" id="GO:0005886">
    <property type="term" value="C:plasma membrane"/>
    <property type="evidence" value="ECO:0007669"/>
    <property type="project" value="UniProtKB-SubCell"/>
</dbReference>
<dbReference type="GeneID" id="111133537"/>
<dbReference type="RefSeq" id="XP_022337715.1">
    <property type="nucleotide sequence ID" value="XM_022482007.1"/>
</dbReference>
<keyword evidence="10" id="KW-0407">Ion channel</keyword>
<feature type="transmembrane region" description="Helical" evidence="11">
    <location>
        <begin position="458"/>
        <end position="478"/>
    </location>
</feature>
<evidence type="ECO:0000256" key="5">
    <source>
        <dbReference type="ARBA" id="ARBA00022692"/>
    </source>
</evidence>
<dbReference type="Proteomes" id="UP000694844">
    <property type="component" value="Chromosome 5"/>
</dbReference>
<feature type="transmembrane region" description="Helical" evidence="11">
    <location>
        <begin position="143"/>
        <end position="166"/>
    </location>
</feature>
<dbReference type="InterPro" id="IPR004878">
    <property type="entry name" value="Otopetrin"/>
</dbReference>
<evidence type="ECO:0000313" key="14">
    <source>
        <dbReference type="RefSeq" id="XP_022337715.1"/>
    </source>
</evidence>
<keyword evidence="3" id="KW-0813">Transport</keyword>
<evidence type="ECO:0000256" key="8">
    <source>
        <dbReference type="ARBA" id="ARBA00023065"/>
    </source>
</evidence>
<evidence type="ECO:0000256" key="11">
    <source>
        <dbReference type="SAM" id="Phobius"/>
    </source>
</evidence>
<feature type="transmembrane region" description="Helical" evidence="11">
    <location>
        <begin position="102"/>
        <end position="123"/>
    </location>
</feature>
<evidence type="ECO:0000256" key="3">
    <source>
        <dbReference type="ARBA" id="ARBA00022448"/>
    </source>
</evidence>
<evidence type="ECO:0000313" key="13">
    <source>
        <dbReference type="RefSeq" id="XP_022337714.1"/>
    </source>
</evidence>
<keyword evidence="7 11" id="KW-1133">Transmembrane helix</keyword>
<name>A0A8B8EC68_CRAVI</name>
<feature type="transmembrane region" description="Helical" evidence="11">
    <location>
        <begin position="412"/>
        <end position="438"/>
    </location>
</feature>
<dbReference type="KEGG" id="cvn:111133537"/>
<feature type="transmembrane region" description="Helical" evidence="11">
    <location>
        <begin position="345"/>
        <end position="365"/>
    </location>
</feature>
<keyword evidence="5 11" id="KW-0812">Transmembrane</keyword>
<sequence>MASLASLSDVMTLSGTAEDRTHRRRTFSGVLSACACSICLVIIIVFSTVPEFAGHSPVVWGLEAMLTTIAAIFTYVMWVIVHKYGEQSLERNTVDVTIRMKLGFLWLFGIINILNSAINMAIVSDCIEKHGNEEFPGELIVSVVSHIFEIIFNTGQLGFISSYCAYRLRSSSLMNYGISTIILTHIVRWFRTLFMSLLSNHLIDKHTNHSRSFLNNCYWTNDLTNFRRSIESYIEPTLTEYSLLAVSLMLRMWIIFENETRQPQYVQSCDTERTPLLSSGYTQLFSTGNIQSMPTDNSGVPLTSKSSSMYICILMAIVLCLPLLTTIIMVSAVKPYTYHYQLSTAIVQCVFKLELFVMILLAFFLTYKQYQEENSTDRINSSRFILILCTAGTIAYSTFGLIAGLFEKRGDYATLALPLFIQKFLEIACTYLQTILILQSSLSNIVRVRNVSRFIPVYKIHCVLFTVNIIMWLVNSYIGKMVGSIMHIEANFYGENYWKAVNDVIFPITIFYRFHTAMEVYQLYKKYENLYSIHYKPN</sequence>
<keyword evidence="6" id="KW-0375">Hydrogen ion transport</keyword>
<protein>
    <submittedName>
        <fullName evidence="13 14">Uncharacterized protein LOC111133537</fullName>
    </submittedName>
</protein>
<evidence type="ECO:0000256" key="2">
    <source>
        <dbReference type="ARBA" id="ARBA00006513"/>
    </source>
</evidence>
<dbReference type="AlphaFoldDB" id="A0A8B8EC68"/>
<feature type="transmembrane region" description="Helical" evidence="11">
    <location>
        <begin position="27"/>
        <end position="46"/>
    </location>
</feature>
<feature type="transmembrane region" description="Helical" evidence="11">
    <location>
        <begin position="58"/>
        <end position="81"/>
    </location>
</feature>
<evidence type="ECO:0000313" key="12">
    <source>
        <dbReference type="Proteomes" id="UP000694844"/>
    </source>
</evidence>
<evidence type="ECO:0000256" key="6">
    <source>
        <dbReference type="ARBA" id="ARBA00022781"/>
    </source>
</evidence>
<keyword evidence="9 11" id="KW-0472">Membrane</keyword>
<dbReference type="GO" id="GO:0015252">
    <property type="term" value="F:proton channel activity"/>
    <property type="evidence" value="ECO:0007669"/>
    <property type="project" value="InterPro"/>
</dbReference>
<evidence type="ECO:0000256" key="7">
    <source>
        <dbReference type="ARBA" id="ARBA00022989"/>
    </source>
</evidence>
<accession>A0A8B8EC68</accession>
<evidence type="ECO:0000256" key="9">
    <source>
        <dbReference type="ARBA" id="ARBA00023136"/>
    </source>
</evidence>
<dbReference type="OrthoDB" id="6126735at2759"/>
<keyword evidence="12" id="KW-1185">Reference proteome</keyword>
<keyword evidence="8" id="KW-0406">Ion transport</keyword>
<feature type="transmembrane region" description="Helical" evidence="11">
    <location>
        <begin position="310"/>
        <end position="333"/>
    </location>
</feature>
<evidence type="ECO:0000256" key="1">
    <source>
        <dbReference type="ARBA" id="ARBA00004651"/>
    </source>
</evidence>
<dbReference type="RefSeq" id="XP_022337714.1">
    <property type="nucleotide sequence ID" value="XM_022482006.1"/>
</dbReference>
<comment type="similarity">
    <text evidence="2">Belongs to the otopetrin family.</text>
</comment>
<gene>
    <name evidence="13 14" type="primary">LOC111133537</name>
</gene>
<evidence type="ECO:0000256" key="4">
    <source>
        <dbReference type="ARBA" id="ARBA00022475"/>
    </source>
</evidence>
<comment type="subcellular location">
    <subcellularLocation>
        <location evidence="1">Cell membrane</location>
        <topology evidence="1">Multi-pass membrane protein</topology>
    </subcellularLocation>
</comment>
<keyword evidence="4" id="KW-1003">Cell membrane</keyword>